<keyword evidence="2" id="KW-1185">Reference proteome</keyword>
<protein>
    <submittedName>
        <fullName evidence="1">Uncharacterized protein</fullName>
    </submittedName>
</protein>
<dbReference type="AlphaFoldDB" id="A0AAV8SKN1"/>
<reference evidence="1 2" key="1">
    <citation type="submission" date="2021-09" db="EMBL/GenBank/DDBJ databases">
        <title>Genomic insights and catalytic innovation underlie evolution of tropane alkaloids biosynthesis.</title>
        <authorList>
            <person name="Wang Y.-J."/>
            <person name="Tian T."/>
            <person name="Huang J.-P."/>
            <person name="Huang S.-X."/>
        </authorList>
    </citation>
    <scope>NUCLEOTIDE SEQUENCE [LARGE SCALE GENOMIC DNA]</scope>
    <source>
        <strain evidence="1">KIB-2018</strain>
        <tissue evidence="1">Leaf</tissue>
    </source>
</reference>
<organism evidence="1 2">
    <name type="scientific">Erythroxylum novogranatense</name>
    <dbReference type="NCBI Taxonomy" id="1862640"/>
    <lineage>
        <taxon>Eukaryota</taxon>
        <taxon>Viridiplantae</taxon>
        <taxon>Streptophyta</taxon>
        <taxon>Embryophyta</taxon>
        <taxon>Tracheophyta</taxon>
        <taxon>Spermatophyta</taxon>
        <taxon>Magnoliopsida</taxon>
        <taxon>eudicotyledons</taxon>
        <taxon>Gunneridae</taxon>
        <taxon>Pentapetalae</taxon>
        <taxon>rosids</taxon>
        <taxon>fabids</taxon>
        <taxon>Malpighiales</taxon>
        <taxon>Erythroxylaceae</taxon>
        <taxon>Erythroxylum</taxon>
    </lineage>
</organism>
<sequence>MRQVRPDLLLAGPNLTYGLTNSKLDYRLQGQPDFELNEFDSMSDQLSNKKGERMSMGQVKVRVKVTKYEKVNPSVQFSLVSKTPSLFSFLSWSLQHNAPFGKYGNNIRETVVHYWVGTLKVWDRPKSSCRRGKSCRKFALATSESLLLGESGIGGGGDVYELPLRGEDI</sequence>
<accession>A0AAV8SKN1</accession>
<name>A0AAV8SKN1_9ROSI</name>
<evidence type="ECO:0000313" key="1">
    <source>
        <dbReference type="EMBL" id="KAJ8752618.1"/>
    </source>
</evidence>
<dbReference type="EMBL" id="JAIWQS010000010">
    <property type="protein sequence ID" value="KAJ8752618.1"/>
    <property type="molecule type" value="Genomic_DNA"/>
</dbReference>
<comment type="caution">
    <text evidence="1">The sequence shown here is derived from an EMBL/GenBank/DDBJ whole genome shotgun (WGS) entry which is preliminary data.</text>
</comment>
<evidence type="ECO:0000313" key="2">
    <source>
        <dbReference type="Proteomes" id="UP001159364"/>
    </source>
</evidence>
<gene>
    <name evidence="1" type="ORF">K2173_005507</name>
</gene>
<proteinExistence type="predicted"/>
<dbReference type="Proteomes" id="UP001159364">
    <property type="component" value="Linkage Group LG10"/>
</dbReference>